<protein>
    <recommendedName>
        <fullName evidence="4">HNH endonuclease</fullName>
    </recommendedName>
</protein>
<sequence length="140" mass="16471">MFNLIYFILGLYFISLVTTVLKEYYLKFRITRTKENSNLMTKFFSKFKGTVSEKSNIFILKHNKKDLSEENIESNQIVSSKEKRHLAFENAKYMCEECGNIANLDVYNISPISSDSDENLKVLCKKCSEEYFTKVKLHYD</sequence>
<accession>A0ABR7D9W3</accession>
<keyword evidence="1" id="KW-0472">Membrane</keyword>
<evidence type="ECO:0000256" key="1">
    <source>
        <dbReference type="SAM" id="Phobius"/>
    </source>
</evidence>
<keyword evidence="3" id="KW-1185">Reference proteome</keyword>
<keyword evidence="1" id="KW-0812">Transmembrane</keyword>
<dbReference type="RefSeq" id="WP_186859429.1">
    <property type="nucleotide sequence ID" value="NZ_JACOOO010000005.1"/>
</dbReference>
<organism evidence="2 3">
    <name type="scientific">Clostridium hominis</name>
    <dbReference type="NCBI Taxonomy" id="2763036"/>
    <lineage>
        <taxon>Bacteria</taxon>
        <taxon>Bacillati</taxon>
        <taxon>Bacillota</taxon>
        <taxon>Clostridia</taxon>
        <taxon>Eubacteriales</taxon>
        <taxon>Clostridiaceae</taxon>
        <taxon>Clostridium</taxon>
    </lineage>
</organism>
<reference evidence="2 3" key="1">
    <citation type="submission" date="2020-08" db="EMBL/GenBank/DDBJ databases">
        <title>Genome public.</title>
        <authorList>
            <person name="Liu C."/>
            <person name="Sun Q."/>
        </authorList>
    </citation>
    <scope>NUCLEOTIDE SEQUENCE [LARGE SCALE GENOMIC DNA]</scope>
    <source>
        <strain evidence="2 3">NSJ-6</strain>
    </source>
</reference>
<feature type="transmembrane region" description="Helical" evidence="1">
    <location>
        <begin position="6"/>
        <end position="25"/>
    </location>
</feature>
<evidence type="ECO:0008006" key="4">
    <source>
        <dbReference type="Google" id="ProtNLM"/>
    </source>
</evidence>
<dbReference type="Proteomes" id="UP000596929">
    <property type="component" value="Unassembled WGS sequence"/>
</dbReference>
<gene>
    <name evidence="2" type="ORF">H8S20_04675</name>
</gene>
<evidence type="ECO:0000313" key="3">
    <source>
        <dbReference type="Proteomes" id="UP000596929"/>
    </source>
</evidence>
<name>A0ABR7D9W3_9CLOT</name>
<proteinExistence type="predicted"/>
<comment type="caution">
    <text evidence="2">The sequence shown here is derived from an EMBL/GenBank/DDBJ whole genome shotgun (WGS) entry which is preliminary data.</text>
</comment>
<dbReference type="EMBL" id="JACOOO010000005">
    <property type="protein sequence ID" value="MBC5628185.1"/>
    <property type="molecule type" value="Genomic_DNA"/>
</dbReference>
<evidence type="ECO:0000313" key="2">
    <source>
        <dbReference type="EMBL" id="MBC5628185.1"/>
    </source>
</evidence>
<keyword evidence="1" id="KW-1133">Transmembrane helix</keyword>